<accession>A0A7W4IK20</accession>
<evidence type="ECO:0000313" key="3">
    <source>
        <dbReference type="Proteomes" id="UP000540490"/>
    </source>
</evidence>
<dbReference type="EMBL" id="JABEQN010000007">
    <property type="protein sequence ID" value="MBB2193611.1"/>
    <property type="molecule type" value="Genomic_DNA"/>
</dbReference>
<reference evidence="3 4" key="1">
    <citation type="submission" date="2020-04" db="EMBL/GenBank/DDBJ databases">
        <title>Description of novel Gluconacetobacter.</title>
        <authorList>
            <person name="Sombolestani A."/>
        </authorList>
    </citation>
    <scope>NUCLEOTIDE SEQUENCE [LARGE SCALE GENOMIC DNA]</scope>
    <source>
        <strain evidence="2 3">LMG 1728</strain>
        <strain evidence="1 4">LMG 1731</strain>
    </source>
</reference>
<proteinExistence type="predicted"/>
<dbReference type="AlphaFoldDB" id="A0A7W4IK20"/>
<evidence type="ECO:0000313" key="2">
    <source>
        <dbReference type="EMBL" id="MBB2193611.1"/>
    </source>
</evidence>
<protein>
    <submittedName>
        <fullName evidence="1">Uncharacterized protein</fullName>
    </submittedName>
</protein>
<dbReference type="EMBL" id="JABEQO010000007">
    <property type="protein sequence ID" value="MBB2164319.1"/>
    <property type="molecule type" value="Genomic_DNA"/>
</dbReference>
<dbReference type="RefSeq" id="WP_182973570.1">
    <property type="nucleotide sequence ID" value="NZ_JABEQN010000007.1"/>
</dbReference>
<keyword evidence="3" id="KW-1185">Reference proteome</keyword>
<evidence type="ECO:0000313" key="1">
    <source>
        <dbReference type="EMBL" id="MBB2164319.1"/>
    </source>
</evidence>
<dbReference type="Proteomes" id="UP000540490">
    <property type="component" value="Unassembled WGS sequence"/>
</dbReference>
<comment type="caution">
    <text evidence="1">The sequence shown here is derived from an EMBL/GenBank/DDBJ whole genome shotgun (WGS) entry which is preliminary data.</text>
</comment>
<name>A0A7W4IK20_9PROT</name>
<organism evidence="1 4">
    <name type="scientific">Gluconacetobacter dulcium</name>
    <dbReference type="NCBI Taxonomy" id="2729096"/>
    <lineage>
        <taxon>Bacteria</taxon>
        <taxon>Pseudomonadati</taxon>
        <taxon>Pseudomonadota</taxon>
        <taxon>Alphaproteobacteria</taxon>
        <taxon>Acetobacterales</taxon>
        <taxon>Acetobacteraceae</taxon>
        <taxon>Gluconacetobacter</taxon>
    </lineage>
</organism>
<dbReference type="Proteomes" id="UP000561077">
    <property type="component" value="Unassembled WGS sequence"/>
</dbReference>
<sequence>MTGNDAQTLAAIKTATANAIGKVGGVHAAETICRVGNSQLSDYQNPHRPSIVPVDVALDLDRRAHEPVILREIARIEGYALMPVHVGTGTVAESMERVSLNSSAALQTTLRILADGIVTEDEARELSADLHSLLTVVHEAMRVCQARLGAHHRVVPIHDGSVAGGAA</sequence>
<evidence type="ECO:0000313" key="4">
    <source>
        <dbReference type="Proteomes" id="UP000561077"/>
    </source>
</evidence>
<gene>
    <name evidence="2" type="ORF">HLH25_08145</name>
    <name evidence="1" type="ORF">HLH26_07145</name>
</gene>